<sequence>MATYPIWTYFSLPRSDIAVIAVGLIIAAFLRILDRPSALTAFITMYSAVIGIAAAVLQSVTVLKFWPVGLYILVFIALFIGLGHDDGMVCRAVSKGKAPDDPVRAYSRALSIVWMCFFALIAAVGTLTCFWGNMKSWVFWNGLMSWALGFIFWGTEKLARNFILKDLRRQAEAGRKLS</sequence>
<feature type="transmembrane region" description="Helical" evidence="1">
    <location>
        <begin position="65"/>
        <end position="84"/>
    </location>
</feature>
<evidence type="ECO:0000313" key="3">
    <source>
        <dbReference type="Proteomes" id="UP001165481"/>
    </source>
</evidence>
<evidence type="ECO:0000313" key="2">
    <source>
        <dbReference type="EMBL" id="MDL2059487.1"/>
    </source>
</evidence>
<feature type="transmembrane region" description="Helical" evidence="1">
    <location>
        <begin position="6"/>
        <end position="30"/>
    </location>
</feature>
<reference evidence="2" key="1">
    <citation type="submission" date="2023-03" db="EMBL/GenBank/DDBJ databases">
        <title>Mesosutterella sp. nov. isolated from porcine feces.</title>
        <authorList>
            <person name="Yu S."/>
        </authorList>
    </citation>
    <scope>NUCLEOTIDE SEQUENCE</scope>
    <source>
        <strain evidence="2">AGMB02718</strain>
    </source>
</reference>
<evidence type="ECO:0008006" key="4">
    <source>
        <dbReference type="Google" id="ProtNLM"/>
    </source>
</evidence>
<feature type="transmembrane region" description="Helical" evidence="1">
    <location>
        <begin position="37"/>
        <end position="59"/>
    </location>
</feature>
<dbReference type="EMBL" id="JAKZJU020000001">
    <property type="protein sequence ID" value="MDL2059487.1"/>
    <property type="molecule type" value="Genomic_DNA"/>
</dbReference>
<dbReference type="Proteomes" id="UP001165481">
    <property type="component" value="Unassembled WGS sequence"/>
</dbReference>
<protein>
    <recommendedName>
        <fullName evidence="4">Cobalamin synthase</fullName>
    </recommendedName>
</protein>
<organism evidence="2 3">
    <name type="scientific">Mesosutterella faecium</name>
    <dbReference type="NCBI Taxonomy" id="2925194"/>
    <lineage>
        <taxon>Bacteria</taxon>
        <taxon>Pseudomonadati</taxon>
        <taxon>Pseudomonadota</taxon>
        <taxon>Betaproteobacteria</taxon>
        <taxon>Burkholderiales</taxon>
        <taxon>Sutterellaceae</taxon>
        <taxon>Mesosutterella</taxon>
    </lineage>
</organism>
<keyword evidence="1" id="KW-0812">Transmembrane</keyword>
<feature type="transmembrane region" description="Helical" evidence="1">
    <location>
        <begin position="105"/>
        <end position="125"/>
    </location>
</feature>
<name>A0ABT7IMA0_9BURK</name>
<keyword evidence="1" id="KW-0472">Membrane</keyword>
<comment type="caution">
    <text evidence="2">The sequence shown here is derived from an EMBL/GenBank/DDBJ whole genome shotgun (WGS) entry which is preliminary data.</text>
</comment>
<gene>
    <name evidence="2" type="ORF">MUN46_006045</name>
</gene>
<keyword evidence="1" id="KW-1133">Transmembrane helix</keyword>
<accession>A0ABT7IMA0</accession>
<dbReference type="RefSeq" id="WP_243376270.1">
    <property type="nucleotide sequence ID" value="NZ_JAKZJU020000001.1"/>
</dbReference>
<evidence type="ECO:0000256" key="1">
    <source>
        <dbReference type="SAM" id="Phobius"/>
    </source>
</evidence>
<proteinExistence type="predicted"/>
<keyword evidence="3" id="KW-1185">Reference proteome</keyword>
<feature type="transmembrane region" description="Helical" evidence="1">
    <location>
        <begin position="137"/>
        <end position="155"/>
    </location>
</feature>